<dbReference type="Pfam" id="PF13560">
    <property type="entry name" value="HTH_31"/>
    <property type="match status" value="1"/>
</dbReference>
<gene>
    <name evidence="4" type="ORF">FKR81_13590</name>
</gene>
<dbReference type="Gene3D" id="2.130.10.10">
    <property type="entry name" value="YVTN repeat-like/Quinoprotein amine dehydrogenase"/>
    <property type="match status" value="3"/>
</dbReference>
<accession>A0A563EVY7</accession>
<dbReference type="InterPro" id="IPR049052">
    <property type="entry name" value="nSTAND1"/>
</dbReference>
<comment type="caution">
    <text evidence="4">The sequence shown here is derived from an EMBL/GenBank/DDBJ whole genome shotgun (WGS) entry which is preliminary data.</text>
</comment>
<dbReference type="EMBL" id="VOBR01000007">
    <property type="protein sequence ID" value="TWP51877.1"/>
    <property type="molecule type" value="Genomic_DNA"/>
</dbReference>
<feature type="domain" description="Novel STAND NTPase 1" evidence="3">
    <location>
        <begin position="179"/>
        <end position="428"/>
    </location>
</feature>
<dbReference type="SUPFAM" id="SSF52540">
    <property type="entry name" value="P-loop containing nucleoside triphosphate hydrolases"/>
    <property type="match status" value="1"/>
</dbReference>
<evidence type="ECO:0000256" key="1">
    <source>
        <dbReference type="PROSITE-ProRule" id="PRU00221"/>
    </source>
</evidence>
<evidence type="ECO:0000313" key="4">
    <source>
        <dbReference type="EMBL" id="TWP51877.1"/>
    </source>
</evidence>
<dbReference type="RefSeq" id="WP_146351741.1">
    <property type="nucleotide sequence ID" value="NZ_VOBR01000007.1"/>
</dbReference>
<evidence type="ECO:0000313" key="5">
    <source>
        <dbReference type="Proteomes" id="UP000316639"/>
    </source>
</evidence>
<dbReference type="PANTHER" id="PTHR19879:SF9">
    <property type="entry name" value="TRANSCRIPTION INITIATION FACTOR TFIID SUBUNIT 5"/>
    <property type="match status" value="1"/>
</dbReference>
<feature type="domain" description="Pyrrolo-quinoline quinone repeat" evidence="2">
    <location>
        <begin position="935"/>
        <end position="1084"/>
    </location>
</feature>
<dbReference type="AlphaFoldDB" id="A0A563EVY7"/>
<dbReference type="InterPro" id="IPR011047">
    <property type="entry name" value="Quinoprotein_ADH-like_sf"/>
</dbReference>
<keyword evidence="1" id="KW-0853">WD repeat</keyword>
<dbReference type="SUPFAM" id="SSF101898">
    <property type="entry name" value="NHL repeat"/>
    <property type="match status" value="1"/>
</dbReference>
<feature type="domain" description="Novel STAND NTPase 1" evidence="3">
    <location>
        <begin position="99"/>
        <end position="171"/>
    </location>
</feature>
<dbReference type="InterPro" id="IPR015943">
    <property type="entry name" value="WD40/YVTN_repeat-like_dom_sf"/>
</dbReference>
<dbReference type="Pfam" id="PF13360">
    <property type="entry name" value="PQQ_2"/>
    <property type="match status" value="2"/>
</dbReference>
<feature type="repeat" description="WD" evidence="1">
    <location>
        <begin position="728"/>
        <end position="759"/>
    </location>
</feature>
<dbReference type="SMART" id="SM00320">
    <property type="entry name" value="WD40"/>
    <property type="match status" value="7"/>
</dbReference>
<dbReference type="InterPro" id="IPR001680">
    <property type="entry name" value="WD40_rpt"/>
</dbReference>
<keyword evidence="5" id="KW-1185">Reference proteome</keyword>
<dbReference type="PANTHER" id="PTHR19879">
    <property type="entry name" value="TRANSCRIPTION INITIATION FACTOR TFIID"/>
    <property type="match status" value="1"/>
</dbReference>
<protein>
    <submittedName>
        <fullName evidence="4">PQQ-binding-like beta-propeller repeat protein</fullName>
    </submittedName>
</protein>
<dbReference type="InterPro" id="IPR002372">
    <property type="entry name" value="PQQ_rpt_dom"/>
</dbReference>
<dbReference type="SUPFAM" id="SSF50998">
    <property type="entry name" value="Quinoprotein alcohol dehydrogenase-like"/>
    <property type="match status" value="1"/>
</dbReference>
<proteinExistence type="predicted"/>
<name>A0A563EVY7_9PSEU</name>
<evidence type="ECO:0000259" key="2">
    <source>
        <dbReference type="Pfam" id="PF13360"/>
    </source>
</evidence>
<dbReference type="Proteomes" id="UP000316639">
    <property type="component" value="Unassembled WGS sequence"/>
</dbReference>
<reference evidence="4 5" key="1">
    <citation type="submission" date="2019-07" db="EMBL/GenBank/DDBJ databases">
        <title>Lentzea xizangensis sp. nov., isolated from Qinghai-Tibetan Plateau Soils.</title>
        <authorList>
            <person name="Huang J."/>
        </authorList>
    </citation>
    <scope>NUCLEOTIDE SEQUENCE [LARGE SCALE GENOMIC DNA]</scope>
    <source>
        <strain evidence="4 5">FXJ1.1311</strain>
    </source>
</reference>
<organism evidence="4 5">
    <name type="scientific">Lentzea tibetensis</name>
    <dbReference type="NCBI Taxonomy" id="2591470"/>
    <lineage>
        <taxon>Bacteria</taxon>
        <taxon>Bacillati</taxon>
        <taxon>Actinomycetota</taxon>
        <taxon>Actinomycetes</taxon>
        <taxon>Pseudonocardiales</taxon>
        <taxon>Pseudonocardiaceae</taxon>
        <taxon>Lentzea</taxon>
    </lineage>
</organism>
<dbReference type="InterPro" id="IPR027417">
    <property type="entry name" value="P-loop_NTPase"/>
</dbReference>
<dbReference type="OrthoDB" id="134501at2"/>
<sequence length="1134" mass="120999">MPRPERPLDDDAPLLEFARGLRLLRDGTGLTYRALAGRAGFSAATLADATGGRKLPTLAVTTAFVLACGGDVAEWERRWRDISADQAGPPAAEPAEDSPYIGLTAFQQEDAARFFGRERLVDDLVAKLETHRFLAVFGASGAGKSSVLRAGLLPRLERKSLLLTPGPRPAHHDLDGYDVIIVDQFEEVFTLCADAAERDRFIGRLLNSEATVVIGVRADFYAHCTSHPALVAAMRDAVVPVGPMETDELRRAITRPATDAGLAVEGALLAQLVTEAHGRAGVLPLLSHALLQTWRRRRGNTLTLAGFRAAGGIDSALARTADSIYESLSPAEQQGVRHLFLRLTAPGDGTDDTKRRIDRAELDDDVPPALIAARLVTVDDTSAEITHESLIRSWPRLRAWLAEDRQALRTHQLLAEAAAEWEANGRDPGALYRGARLAGARELDPSRFSKREQDFLDRAVAAEEDELRTSRRVVLRTRVLAGALAVLLVVACTVAVVAIGQQREAESRALAGRAAQQTGTDVKGALRDSIAAFGTSRTAEARGALLVSANRPEHHGLIETAPATGEIALSPSGALLAVEEETDIGLWRTDGRARAGTLSAPELTDVLRIAFNTDESLVAAVSTSAVVVWDVRTHRLVLEKPVRARGAAFRLDGRALAVLTDDGTVVSWDVRSGSEIGVPVAAGRGAHTILPRPGHDVVTVEHESKATTLVDLGTGRQVGELPGQTSRVRFSPDGRTITATDRDTDVVLWNADDLREVTRFSRSDVTGLAFAGTGLVLSTSTGVELWDGVPLLRFGPGVQFGVSELSSGTIGTITARSGKGVVLWDLAQFPFTGPHDAAWSVGFTPDGRKVRSASSRLTRTDPAQPHHRETVVTEWDPAAPTTGNRTVLRAVTGARNTIVVGPEKDVTRLAEHVELPIPDREDTESPGDETLSSDGEVLAATTQVRTLLWEVRTGKPLGELPGAGAGRVTALNHDGSLAVTLDDGGARLWRTANGELVAEKPGAFDRPAAVAFGGDRIVVTGTGGEITALDADDLDTVRTARTDVPVTAAVLSPDGRLLAASSEDRITLWDVETGEPWAALPAQTVGPHRMAWSPDGTKLVTSDGNAVVLCTVDENLALRKACDQLHRNFGDRCP</sequence>
<dbReference type="PROSITE" id="PS50082">
    <property type="entry name" value="WD_REPEATS_2"/>
    <property type="match status" value="1"/>
</dbReference>
<dbReference type="Pfam" id="PF20703">
    <property type="entry name" value="nSTAND1"/>
    <property type="match status" value="2"/>
</dbReference>
<evidence type="ECO:0000259" key="3">
    <source>
        <dbReference type="Pfam" id="PF20703"/>
    </source>
</evidence>
<feature type="domain" description="Pyrrolo-quinoline quinone repeat" evidence="2">
    <location>
        <begin position="555"/>
        <end position="753"/>
    </location>
</feature>